<evidence type="ECO:0000313" key="1">
    <source>
        <dbReference type="EMBL" id="QPJ66841.1"/>
    </source>
</evidence>
<dbReference type="EMBL" id="CP048620">
    <property type="protein sequence ID" value="QPJ66841.1"/>
    <property type="molecule type" value="Genomic_DNA"/>
</dbReference>
<dbReference type="Pfam" id="PF13852">
    <property type="entry name" value="DUF4197"/>
    <property type="match status" value="1"/>
</dbReference>
<dbReference type="InterPro" id="IPR025245">
    <property type="entry name" value="DUF4197"/>
</dbReference>
<organism evidence="1 2">
    <name type="scientific">Candidatus Nitrohelix vancouverensis</name>
    <dbReference type="NCBI Taxonomy" id="2705534"/>
    <lineage>
        <taxon>Bacteria</taxon>
        <taxon>Pseudomonadati</taxon>
        <taxon>Nitrospinota/Tectimicrobiota group</taxon>
        <taxon>Nitrospinota</taxon>
        <taxon>Nitrospinia</taxon>
        <taxon>Nitrospinales</taxon>
        <taxon>Nitrospinaceae</taxon>
        <taxon>Candidatus Nitrohelix</taxon>
    </lineage>
</organism>
<sequence>MSANPASAGFLDDLASQSGIPGFGSSDEPASAGLSGMIDSDTAVSGLKEALTLGIRNAVEEAASSNGFLDNDAIRIPLPDPLQKVSSALRAVGYGQLVDDFEVSMNRAAEKAAPQAKQIFLDQIQNASIEDGLKILNGGDTAATEFLKGKTFQQLSALFAPIISSSLDQVGATRYFKAMMDQFSSLPFMNAFPFDLNQYVTQNSLDGLFVLLGEEEKNIRSNPQARATDLLKKVFQKQ</sequence>
<dbReference type="KEGG" id="nva:G3M78_11430"/>
<name>A0A7T0G532_9BACT</name>
<evidence type="ECO:0000313" key="2">
    <source>
        <dbReference type="Proteomes" id="UP000594464"/>
    </source>
</evidence>
<dbReference type="AlphaFoldDB" id="A0A7T0G532"/>
<protein>
    <submittedName>
        <fullName evidence="1">DUF4197 domain-containing protein</fullName>
    </submittedName>
</protein>
<accession>A0A7T0G532</accession>
<proteinExistence type="predicted"/>
<dbReference type="Proteomes" id="UP000594464">
    <property type="component" value="Chromosome"/>
</dbReference>
<gene>
    <name evidence="1" type="ORF">G3M78_11430</name>
</gene>
<reference evidence="2" key="1">
    <citation type="submission" date="2020-02" db="EMBL/GenBank/DDBJ databases">
        <title>Genomic and physiological characterization of two novel Nitrospinaceae genera.</title>
        <authorList>
            <person name="Mueller A.J."/>
            <person name="Jung M.-Y."/>
            <person name="Strachan C.R."/>
            <person name="Herbold C.W."/>
            <person name="Kirkegaard R.H."/>
            <person name="Daims H."/>
        </authorList>
    </citation>
    <scope>NUCLEOTIDE SEQUENCE [LARGE SCALE GENOMIC DNA]</scope>
</reference>